<dbReference type="EMBL" id="CP075546">
    <property type="protein sequence ID" value="QVV87931.1"/>
    <property type="molecule type" value="Genomic_DNA"/>
</dbReference>
<evidence type="ECO:0000313" key="7">
    <source>
        <dbReference type="Proteomes" id="UP000680656"/>
    </source>
</evidence>
<dbReference type="Gene3D" id="3.40.50.300">
    <property type="entry name" value="P-loop containing nucleotide triphosphate hydrolases"/>
    <property type="match status" value="1"/>
</dbReference>
<dbReference type="GO" id="GO:0016887">
    <property type="term" value="F:ATP hydrolysis activity"/>
    <property type="evidence" value="ECO:0007669"/>
    <property type="project" value="InterPro"/>
</dbReference>
<dbReference type="Proteomes" id="UP000680656">
    <property type="component" value="Chromosome"/>
</dbReference>
<accession>A0A8E7EIV8</accession>
<dbReference type="InterPro" id="IPR003439">
    <property type="entry name" value="ABC_transporter-like_ATP-bd"/>
</dbReference>
<comment type="similarity">
    <text evidence="1">Belongs to the ABC transporter superfamily.</text>
</comment>
<evidence type="ECO:0000256" key="4">
    <source>
        <dbReference type="ARBA" id="ARBA00022840"/>
    </source>
</evidence>
<evidence type="ECO:0000313" key="6">
    <source>
        <dbReference type="EMBL" id="QVV87931.1"/>
    </source>
</evidence>
<evidence type="ECO:0000256" key="1">
    <source>
        <dbReference type="ARBA" id="ARBA00005417"/>
    </source>
</evidence>
<dbReference type="Pfam" id="PF00005">
    <property type="entry name" value="ABC_tran"/>
    <property type="match status" value="1"/>
</dbReference>
<dbReference type="KEGG" id="mrtj:KHC33_11340"/>
<dbReference type="PANTHER" id="PTHR42711:SF5">
    <property type="entry name" value="ABC TRANSPORTER ATP-BINDING PROTEIN NATA"/>
    <property type="match status" value="1"/>
</dbReference>
<dbReference type="AlphaFoldDB" id="A0A8E7EIV8"/>
<dbReference type="GO" id="GO:0005524">
    <property type="term" value="F:ATP binding"/>
    <property type="evidence" value="ECO:0007669"/>
    <property type="project" value="UniProtKB-KW"/>
</dbReference>
<gene>
    <name evidence="6" type="ORF">KHC33_11340</name>
</gene>
<keyword evidence="7" id="KW-1185">Reference proteome</keyword>
<keyword evidence="3" id="KW-0547">Nucleotide-binding</keyword>
<evidence type="ECO:0000256" key="2">
    <source>
        <dbReference type="ARBA" id="ARBA00022448"/>
    </source>
</evidence>
<dbReference type="InterPro" id="IPR050763">
    <property type="entry name" value="ABC_transporter_ATP-binding"/>
</dbReference>
<dbReference type="SUPFAM" id="SSF52540">
    <property type="entry name" value="P-loop containing nucleoside triphosphate hydrolases"/>
    <property type="match status" value="1"/>
</dbReference>
<dbReference type="RefSeq" id="WP_214418748.1">
    <property type="nucleotide sequence ID" value="NZ_CP075546.1"/>
</dbReference>
<dbReference type="PROSITE" id="PS00211">
    <property type="entry name" value="ABC_TRANSPORTER_1"/>
    <property type="match status" value="1"/>
</dbReference>
<keyword evidence="2" id="KW-0813">Transport</keyword>
<evidence type="ECO:0000256" key="3">
    <source>
        <dbReference type="ARBA" id="ARBA00022741"/>
    </source>
</evidence>
<dbReference type="GeneID" id="65097786"/>
<organism evidence="6 7">
    <name type="scientific">Methanospirillum purgamenti</name>
    <dbReference type="NCBI Taxonomy" id="2834276"/>
    <lineage>
        <taxon>Archaea</taxon>
        <taxon>Methanobacteriati</taxon>
        <taxon>Methanobacteriota</taxon>
        <taxon>Stenosarchaea group</taxon>
        <taxon>Methanomicrobia</taxon>
        <taxon>Methanomicrobiales</taxon>
        <taxon>Methanospirillaceae</taxon>
        <taxon>Methanospirillum</taxon>
    </lineage>
</organism>
<feature type="domain" description="ABC transporter" evidence="5">
    <location>
        <begin position="5"/>
        <end position="236"/>
    </location>
</feature>
<dbReference type="InterPro" id="IPR003593">
    <property type="entry name" value="AAA+_ATPase"/>
</dbReference>
<reference evidence="6 7" key="1">
    <citation type="submission" date="2021-05" db="EMBL/GenBank/DDBJ databases">
        <title>A novel Methanospirillum isolate from a pyrite-forming mixed culture.</title>
        <authorList>
            <person name="Bunk B."/>
            <person name="Sproer C."/>
            <person name="Spring S."/>
            <person name="Pester M."/>
        </authorList>
    </citation>
    <scope>NUCLEOTIDE SEQUENCE [LARGE SCALE GENOMIC DNA]</scope>
    <source>
        <strain evidence="6 7">J.3.6.1-F.2.7.3</strain>
    </source>
</reference>
<dbReference type="InterPro" id="IPR017871">
    <property type="entry name" value="ABC_transporter-like_CS"/>
</dbReference>
<proteinExistence type="inferred from homology"/>
<sequence length="314" mass="34654">MTTIIQADNLHKSFPTTTAIDHISFEVFEGEVFGLLGPNGSGKTTLVRLLNGVLTPTSGRAYVFGKDVTTDGSWIRARTGVLTETPSLYERLTAKKNLSFFGRFYGITDSEIPKRTDEMLSLMHLSDRADEPVGGFSKGMKQRLAIARALMHDPPILFLDEPTSGLDPESSRQVEDIIQELASDEQKTIFLCTHNLSQAERLCSKVAMLNTGKILAEGSIQDLSRRLFSAVPVEMELLNEPSPAVIQAVRNTRGVTVDSVEGTTILFHVTDKELIPSIIRAVIQEGGDMFRIAPQDYSLEEIYFTVQRQGGMTV</sequence>
<protein>
    <submittedName>
        <fullName evidence="6">ABC transporter ATP-binding protein</fullName>
    </submittedName>
</protein>
<name>A0A8E7EIV8_9EURY</name>
<keyword evidence="4 6" id="KW-0067">ATP-binding</keyword>
<dbReference type="SMART" id="SM00382">
    <property type="entry name" value="AAA"/>
    <property type="match status" value="1"/>
</dbReference>
<dbReference type="InterPro" id="IPR027417">
    <property type="entry name" value="P-loop_NTPase"/>
</dbReference>
<dbReference type="PROSITE" id="PS50893">
    <property type="entry name" value="ABC_TRANSPORTER_2"/>
    <property type="match status" value="1"/>
</dbReference>
<evidence type="ECO:0000259" key="5">
    <source>
        <dbReference type="PROSITE" id="PS50893"/>
    </source>
</evidence>
<dbReference type="PANTHER" id="PTHR42711">
    <property type="entry name" value="ABC TRANSPORTER ATP-BINDING PROTEIN"/>
    <property type="match status" value="1"/>
</dbReference>